<evidence type="ECO:0000313" key="12">
    <source>
        <dbReference type="EMBL" id="MCT4794940.1"/>
    </source>
</evidence>
<dbReference type="InterPro" id="IPR026019">
    <property type="entry name" value="Ribul_P_3_epim"/>
</dbReference>
<dbReference type="InterPro" id="IPR013785">
    <property type="entry name" value="Aldolase_TIM"/>
</dbReference>
<evidence type="ECO:0000256" key="4">
    <source>
        <dbReference type="ARBA" id="ARBA00001947"/>
    </source>
</evidence>
<feature type="binding site" evidence="10">
    <location>
        <position position="32"/>
    </location>
    <ligand>
        <name>a divalent metal cation</name>
        <dbReference type="ChEBI" id="CHEBI:60240"/>
    </ligand>
</feature>
<comment type="cofactor">
    <cofactor evidence="2">
        <name>Mn(2+)</name>
        <dbReference type="ChEBI" id="CHEBI:29035"/>
    </cofactor>
</comment>
<dbReference type="HAMAP" id="MF_02227">
    <property type="entry name" value="RPE"/>
    <property type="match status" value="1"/>
</dbReference>
<evidence type="ECO:0000256" key="5">
    <source>
        <dbReference type="ARBA" id="ARBA00001954"/>
    </source>
</evidence>
<proteinExistence type="inferred from homology"/>
<organism evidence="12 13">
    <name type="scientific">Exiguobacterium alkaliphilum</name>
    <dbReference type="NCBI Taxonomy" id="1428684"/>
    <lineage>
        <taxon>Bacteria</taxon>
        <taxon>Bacillati</taxon>
        <taxon>Bacillota</taxon>
        <taxon>Bacilli</taxon>
        <taxon>Bacillales</taxon>
        <taxon>Bacillales Family XII. Incertae Sedis</taxon>
        <taxon>Exiguobacterium</taxon>
    </lineage>
</organism>
<dbReference type="PANTHER" id="PTHR11749">
    <property type="entry name" value="RIBULOSE-5-PHOSPHATE-3-EPIMERASE"/>
    <property type="match status" value="1"/>
</dbReference>
<dbReference type="GO" id="GO:0004750">
    <property type="term" value="F:D-ribulose-phosphate 3-epimerase activity"/>
    <property type="evidence" value="ECO:0007669"/>
    <property type="project" value="UniProtKB-EC"/>
</dbReference>
<feature type="active site" description="Proton acceptor" evidence="10">
    <location>
        <position position="34"/>
    </location>
</feature>
<reference evidence="12 13" key="1">
    <citation type="submission" date="2022-07" db="EMBL/GenBank/DDBJ databases">
        <title>Genomic and pangenome structural analysis of the polyextremophile Exiguobacterium.</title>
        <authorList>
            <person name="Shen L."/>
        </authorList>
    </citation>
    <scope>NUCLEOTIDE SEQUENCE [LARGE SCALE GENOMIC DNA]</scope>
    <source>
        <strain evidence="12 13">12_1</strain>
    </source>
</reference>
<dbReference type="Gene3D" id="3.20.20.70">
    <property type="entry name" value="Aldolase class I"/>
    <property type="match status" value="1"/>
</dbReference>
<dbReference type="PROSITE" id="PS01086">
    <property type="entry name" value="RIBUL_P_3_EPIMER_2"/>
    <property type="match status" value="1"/>
</dbReference>
<dbReference type="PIRSF" id="PIRSF001461">
    <property type="entry name" value="RPE"/>
    <property type="match status" value="1"/>
</dbReference>
<comment type="cofactor">
    <cofactor evidence="5">
        <name>Fe(2+)</name>
        <dbReference type="ChEBI" id="CHEBI:29033"/>
    </cofactor>
</comment>
<comment type="pathway">
    <text evidence="10">Carbohydrate degradation.</text>
</comment>
<evidence type="ECO:0000256" key="8">
    <source>
        <dbReference type="ARBA" id="ARBA00022723"/>
    </source>
</evidence>
<evidence type="ECO:0000313" key="13">
    <source>
        <dbReference type="Proteomes" id="UP001206821"/>
    </source>
</evidence>
<evidence type="ECO:0000256" key="9">
    <source>
        <dbReference type="ARBA" id="ARBA00023235"/>
    </source>
</evidence>
<comment type="similarity">
    <text evidence="6 10 11">Belongs to the ribulose-phosphate 3-epimerase family.</text>
</comment>
<protein>
    <recommendedName>
        <fullName evidence="7 10">Ribulose-phosphate 3-epimerase</fullName>
        <ecNumber evidence="7 10">5.1.3.1</ecNumber>
    </recommendedName>
</protein>
<dbReference type="RefSeq" id="WP_034815060.1">
    <property type="nucleotide sequence ID" value="NZ_CP073101.1"/>
</dbReference>
<feature type="binding site" evidence="10">
    <location>
        <position position="34"/>
    </location>
    <ligand>
        <name>a divalent metal cation</name>
        <dbReference type="ChEBI" id="CHEBI:60240"/>
    </ligand>
</feature>
<comment type="caution">
    <text evidence="12">The sequence shown here is derived from an EMBL/GenBank/DDBJ whole genome shotgun (WGS) entry which is preliminary data.</text>
</comment>
<keyword evidence="9 10" id="KW-0413">Isomerase</keyword>
<feature type="binding site" evidence="10">
    <location>
        <position position="174"/>
    </location>
    <ligand>
        <name>a divalent metal cation</name>
        <dbReference type="ChEBI" id="CHEBI:60240"/>
    </ligand>
</feature>
<feature type="binding site" evidence="10">
    <location>
        <begin position="141"/>
        <end position="144"/>
    </location>
    <ligand>
        <name>substrate</name>
    </ligand>
</feature>
<evidence type="ECO:0000256" key="3">
    <source>
        <dbReference type="ARBA" id="ARBA00001941"/>
    </source>
</evidence>
<feature type="binding site" evidence="10">
    <location>
        <position position="65"/>
    </location>
    <ligand>
        <name>substrate</name>
    </ligand>
</feature>
<comment type="cofactor">
    <cofactor evidence="3">
        <name>Co(2+)</name>
        <dbReference type="ChEBI" id="CHEBI:48828"/>
    </cofactor>
</comment>
<comment type="catalytic activity">
    <reaction evidence="1 10 11">
        <text>D-ribulose 5-phosphate = D-xylulose 5-phosphate</text>
        <dbReference type="Rhea" id="RHEA:13677"/>
        <dbReference type="ChEBI" id="CHEBI:57737"/>
        <dbReference type="ChEBI" id="CHEBI:58121"/>
        <dbReference type="EC" id="5.1.3.1"/>
    </reaction>
</comment>
<accession>A0ABT2KZF6</accession>
<keyword evidence="13" id="KW-1185">Reference proteome</keyword>
<feature type="binding site" evidence="10">
    <location>
        <position position="65"/>
    </location>
    <ligand>
        <name>a divalent metal cation</name>
        <dbReference type="ChEBI" id="CHEBI:60240"/>
    </ligand>
</feature>
<sequence>MIKIAPSILAADFANLEAEVKAVETAGADYIHFDVMDGQFVPNISIGLPVLSSLRQKTDMVLDVHLMIDQPERFVDDFIKAGADIVTIHVEATNHVHRVLQQIKAAGAKSGVVLNPHTPISTIEHVVQDVDMVLLMTVNPGFGGQAFIESVVPKIAALREMRQARGLDFEIEIDGGVNATTAKLCIDAGADVLVAGSAIYNEPDYKAAIDGIRNASRV</sequence>
<evidence type="ECO:0000256" key="11">
    <source>
        <dbReference type="PIRNR" id="PIRNR001461"/>
    </source>
</evidence>
<dbReference type="InterPro" id="IPR011060">
    <property type="entry name" value="RibuloseP-bd_barrel"/>
</dbReference>
<dbReference type="SUPFAM" id="SSF51366">
    <property type="entry name" value="Ribulose-phoshate binding barrel"/>
    <property type="match status" value="1"/>
</dbReference>
<dbReference type="EC" id="5.1.3.1" evidence="7 10"/>
<keyword evidence="8 10" id="KW-0479">Metal-binding</keyword>
<evidence type="ECO:0000256" key="10">
    <source>
        <dbReference type="HAMAP-Rule" id="MF_02227"/>
    </source>
</evidence>
<dbReference type="InterPro" id="IPR000056">
    <property type="entry name" value="Ribul_P_3_epim-like"/>
</dbReference>
<dbReference type="NCBIfam" id="NF004076">
    <property type="entry name" value="PRK05581.1-4"/>
    <property type="match status" value="1"/>
</dbReference>
<comment type="cofactor">
    <cofactor evidence="4">
        <name>Zn(2+)</name>
        <dbReference type="ChEBI" id="CHEBI:29105"/>
    </cofactor>
</comment>
<comment type="function">
    <text evidence="10">Catalyzes the reversible epimerization of D-ribulose 5-phosphate to D-xylulose 5-phosphate.</text>
</comment>
<evidence type="ECO:0000256" key="7">
    <source>
        <dbReference type="ARBA" id="ARBA00013188"/>
    </source>
</evidence>
<dbReference type="NCBIfam" id="TIGR01163">
    <property type="entry name" value="rpe"/>
    <property type="match status" value="1"/>
</dbReference>
<dbReference type="PROSITE" id="PS01085">
    <property type="entry name" value="RIBUL_P_3_EPIMER_1"/>
    <property type="match status" value="1"/>
</dbReference>
<dbReference type="CDD" id="cd00429">
    <property type="entry name" value="RPE"/>
    <property type="match status" value="1"/>
</dbReference>
<gene>
    <name evidence="10 12" type="primary">rpe</name>
    <name evidence="12" type="ORF">NQG31_05245</name>
</gene>
<keyword evidence="10 11" id="KW-0119">Carbohydrate metabolism</keyword>
<feature type="binding site" evidence="10">
    <location>
        <position position="7"/>
    </location>
    <ligand>
        <name>substrate</name>
    </ligand>
</feature>
<dbReference type="EMBL" id="JANIEK010000014">
    <property type="protein sequence ID" value="MCT4794940.1"/>
    <property type="molecule type" value="Genomic_DNA"/>
</dbReference>
<feature type="active site" description="Proton donor" evidence="10">
    <location>
        <position position="174"/>
    </location>
</feature>
<dbReference type="Proteomes" id="UP001206821">
    <property type="component" value="Unassembled WGS sequence"/>
</dbReference>
<feature type="binding site" evidence="10">
    <location>
        <begin position="196"/>
        <end position="197"/>
    </location>
    <ligand>
        <name>substrate</name>
    </ligand>
</feature>
<dbReference type="Pfam" id="PF00834">
    <property type="entry name" value="Ribul_P_3_epim"/>
    <property type="match status" value="1"/>
</dbReference>
<evidence type="ECO:0000256" key="1">
    <source>
        <dbReference type="ARBA" id="ARBA00001782"/>
    </source>
</evidence>
<feature type="binding site" evidence="10">
    <location>
        <begin position="174"/>
        <end position="176"/>
    </location>
    <ligand>
        <name>substrate</name>
    </ligand>
</feature>
<name>A0ABT2KZF6_9BACL</name>
<comment type="cofactor">
    <cofactor evidence="10">
        <name>a divalent metal cation</name>
        <dbReference type="ChEBI" id="CHEBI:60240"/>
    </cofactor>
    <text evidence="10">Binds 1 divalent metal cation per subunit.</text>
</comment>
<evidence type="ECO:0000256" key="6">
    <source>
        <dbReference type="ARBA" id="ARBA00009541"/>
    </source>
</evidence>
<evidence type="ECO:0000256" key="2">
    <source>
        <dbReference type="ARBA" id="ARBA00001936"/>
    </source>
</evidence>